<feature type="transmembrane region" description="Helical" evidence="1">
    <location>
        <begin position="12"/>
        <end position="38"/>
    </location>
</feature>
<keyword evidence="3" id="KW-1185">Reference proteome</keyword>
<organism evidence="2 3">
    <name type="scientific">Serpentinicella alkaliphila</name>
    <dbReference type="NCBI Taxonomy" id="1734049"/>
    <lineage>
        <taxon>Bacteria</taxon>
        <taxon>Bacillati</taxon>
        <taxon>Bacillota</taxon>
        <taxon>Clostridia</taxon>
        <taxon>Peptostreptococcales</taxon>
        <taxon>Natronincolaceae</taxon>
        <taxon>Serpentinicella</taxon>
    </lineage>
</organism>
<sequence>MRKFFQLDPNTFIFINYISLVGLLAFSLLNLAALVTYIKYTLGVSNQFIVLLPAIKLLLNIDFLFLVALILMYNAIEKFFDFKLVLIGAMIGIVSILYILVNNKPIVMIATLGLYGLSIPLYAIIVGPNILTSKRYHPY</sequence>
<accession>A0A4V2T597</accession>
<reference evidence="2 3" key="1">
    <citation type="submission" date="2019-03" db="EMBL/GenBank/DDBJ databases">
        <title>Genomic Encyclopedia of Type Strains, Phase IV (KMG-IV): sequencing the most valuable type-strain genomes for metagenomic binning, comparative biology and taxonomic classification.</title>
        <authorList>
            <person name="Goeker M."/>
        </authorList>
    </citation>
    <scope>NUCLEOTIDE SEQUENCE [LARGE SCALE GENOMIC DNA]</scope>
    <source>
        <strain evidence="2 3">DSM 100013</strain>
    </source>
</reference>
<gene>
    <name evidence="2" type="ORF">EDD79_1001203</name>
</gene>
<comment type="caution">
    <text evidence="2">The sequence shown here is derived from an EMBL/GenBank/DDBJ whole genome shotgun (WGS) entry which is preliminary data.</text>
</comment>
<keyword evidence="1" id="KW-0812">Transmembrane</keyword>
<dbReference type="EMBL" id="SLYC01000001">
    <property type="protein sequence ID" value="TCQ08114.1"/>
    <property type="molecule type" value="Genomic_DNA"/>
</dbReference>
<feature type="transmembrane region" description="Helical" evidence="1">
    <location>
        <begin position="50"/>
        <end position="72"/>
    </location>
</feature>
<feature type="transmembrane region" description="Helical" evidence="1">
    <location>
        <begin position="84"/>
        <end position="101"/>
    </location>
</feature>
<feature type="transmembrane region" description="Helical" evidence="1">
    <location>
        <begin position="107"/>
        <end position="131"/>
    </location>
</feature>
<proteinExistence type="predicted"/>
<evidence type="ECO:0000313" key="3">
    <source>
        <dbReference type="Proteomes" id="UP000295504"/>
    </source>
</evidence>
<protein>
    <submittedName>
        <fullName evidence="2">Uncharacterized protein</fullName>
    </submittedName>
</protein>
<dbReference type="AlphaFoldDB" id="A0A4V2T597"/>
<keyword evidence="1" id="KW-1133">Transmembrane helix</keyword>
<dbReference type="Proteomes" id="UP000295504">
    <property type="component" value="Unassembled WGS sequence"/>
</dbReference>
<name>A0A4V2T597_9FIRM</name>
<evidence type="ECO:0000256" key="1">
    <source>
        <dbReference type="SAM" id="Phobius"/>
    </source>
</evidence>
<keyword evidence="1" id="KW-0472">Membrane</keyword>
<evidence type="ECO:0000313" key="2">
    <source>
        <dbReference type="EMBL" id="TCQ08114.1"/>
    </source>
</evidence>